<sequence length="65" mass="7399">MHLSSRLLTWPILLAMTGCVPRIEIATPKEPITINMNVHIEHDINIKADQASEKLLSPQRRAEQK</sequence>
<proteinExistence type="predicted"/>
<keyword evidence="2" id="KW-1185">Reference proteome</keyword>
<reference evidence="1 2" key="1">
    <citation type="submission" date="2019-03" db="EMBL/GenBank/DDBJ databases">
        <title>Genomic Encyclopedia of Type Strains, Phase IV (KMG-IV): sequencing the most valuable type-strain genomes for metagenomic binning, comparative biology and taxonomic classification.</title>
        <authorList>
            <person name="Goeker M."/>
        </authorList>
    </citation>
    <scope>NUCLEOTIDE SEQUENCE [LARGE SCALE GENOMIC DNA]</scope>
    <source>
        <strain evidence="1 2">DSM 19580</strain>
    </source>
</reference>
<organism evidence="1 2">
    <name type="scientific">Biostraticola tofi</name>
    <dbReference type="NCBI Taxonomy" id="466109"/>
    <lineage>
        <taxon>Bacteria</taxon>
        <taxon>Pseudomonadati</taxon>
        <taxon>Pseudomonadota</taxon>
        <taxon>Gammaproteobacteria</taxon>
        <taxon>Enterobacterales</taxon>
        <taxon>Bruguierivoracaceae</taxon>
        <taxon>Biostraticola</taxon>
    </lineage>
</organism>
<dbReference type="AlphaFoldDB" id="A0A4V2W5H5"/>
<protein>
    <submittedName>
        <fullName evidence="1">YnbE-like lipoprotein</fullName>
    </submittedName>
</protein>
<dbReference type="OrthoDB" id="9807866at2"/>
<comment type="caution">
    <text evidence="1">The sequence shown here is derived from an EMBL/GenBank/DDBJ whole genome shotgun (WGS) entry which is preliminary data.</text>
</comment>
<accession>A0A4V2W5H5</accession>
<dbReference type="Pfam" id="PF13617">
    <property type="entry name" value="Lipoprotein_19"/>
    <property type="match status" value="1"/>
</dbReference>
<dbReference type="EMBL" id="SMCR01000001">
    <property type="protein sequence ID" value="TCV99845.1"/>
    <property type="molecule type" value="Genomic_DNA"/>
</dbReference>
<gene>
    <name evidence="1" type="ORF">EDC52_101182</name>
</gene>
<dbReference type="RefSeq" id="WP_131863384.1">
    <property type="nucleotide sequence ID" value="NZ_SMCR01000001.1"/>
</dbReference>
<dbReference type="PROSITE" id="PS51257">
    <property type="entry name" value="PROKAR_LIPOPROTEIN"/>
    <property type="match status" value="1"/>
</dbReference>
<keyword evidence="1" id="KW-0449">Lipoprotein</keyword>
<dbReference type="Proteomes" id="UP000295719">
    <property type="component" value="Unassembled WGS sequence"/>
</dbReference>
<name>A0A4V2W5H5_9GAMM</name>
<evidence type="ECO:0000313" key="1">
    <source>
        <dbReference type="EMBL" id="TCV99845.1"/>
    </source>
</evidence>
<dbReference type="InterPro" id="IPR025985">
    <property type="entry name" value="YnbE"/>
</dbReference>
<evidence type="ECO:0000313" key="2">
    <source>
        <dbReference type="Proteomes" id="UP000295719"/>
    </source>
</evidence>